<dbReference type="EMBL" id="GBRH01183607">
    <property type="protein sequence ID" value="JAE14289.1"/>
    <property type="molecule type" value="Transcribed_RNA"/>
</dbReference>
<dbReference type="AlphaFoldDB" id="A0A0A9FST7"/>
<protein>
    <submittedName>
        <fullName evidence="2">Uncharacterized protein</fullName>
    </submittedName>
</protein>
<sequence>MLPKNMESPTHDTEEHAKKQATRRQHFKDGVPVDENSEKDNDVSLDDYKEDETKNVDRLVPALDDSADGCSKKTVV</sequence>
<organism evidence="2">
    <name type="scientific">Arundo donax</name>
    <name type="common">Giant reed</name>
    <name type="synonym">Donax arundinaceus</name>
    <dbReference type="NCBI Taxonomy" id="35708"/>
    <lineage>
        <taxon>Eukaryota</taxon>
        <taxon>Viridiplantae</taxon>
        <taxon>Streptophyta</taxon>
        <taxon>Embryophyta</taxon>
        <taxon>Tracheophyta</taxon>
        <taxon>Spermatophyta</taxon>
        <taxon>Magnoliopsida</taxon>
        <taxon>Liliopsida</taxon>
        <taxon>Poales</taxon>
        <taxon>Poaceae</taxon>
        <taxon>PACMAD clade</taxon>
        <taxon>Arundinoideae</taxon>
        <taxon>Arundineae</taxon>
        <taxon>Arundo</taxon>
    </lineage>
</organism>
<reference evidence="2" key="1">
    <citation type="submission" date="2014-09" db="EMBL/GenBank/DDBJ databases">
        <authorList>
            <person name="Magalhaes I.L.F."/>
            <person name="Oliveira U."/>
            <person name="Santos F.R."/>
            <person name="Vidigal T.H.D.A."/>
            <person name="Brescovit A.D."/>
            <person name="Santos A.J."/>
        </authorList>
    </citation>
    <scope>NUCLEOTIDE SEQUENCE</scope>
    <source>
        <tissue evidence="2">Shoot tissue taken approximately 20 cm above the soil surface</tissue>
    </source>
</reference>
<evidence type="ECO:0000256" key="1">
    <source>
        <dbReference type="SAM" id="MobiDB-lite"/>
    </source>
</evidence>
<feature type="compositionally biased region" description="Basic and acidic residues" evidence="1">
    <location>
        <begin position="9"/>
        <end position="18"/>
    </location>
</feature>
<feature type="region of interest" description="Disordered" evidence="1">
    <location>
        <begin position="1"/>
        <end position="76"/>
    </location>
</feature>
<evidence type="ECO:0000313" key="2">
    <source>
        <dbReference type="EMBL" id="JAE14289.1"/>
    </source>
</evidence>
<reference evidence="2" key="2">
    <citation type="journal article" date="2015" name="Data Brief">
        <title>Shoot transcriptome of the giant reed, Arundo donax.</title>
        <authorList>
            <person name="Barrero R.A."/>
            <person name="Guerrero F.D."/>
            <person name="Moolhuijzen P."/>
            <person name="Goolsby J.A."/>
            <person name="Tidwell J."/>
            <person name="Bellgard S.E."/>
            <person name="Bellgard M.I."/>
        </authorList>
    </citation>
    <scope>NUCLEOTIDE SEQUENCE</scope>
    <source>
        <tissue evidence="2">Shoot tissue taken approximately 20 cm above the soil surface</tissue>
    </source>
</reference>
<accession>A0A0A9FST7</accession>
<feature type="compositionally biased region" description="Basic and acidic residues" evidence="1">
    <location>
        <begin position="27"/>
        <end position="42"/>
    </location>
</feature>
<proteinExistence type="predicted"/>
<name>A0A0A9FST7_ARUDO</name>